<dbReference type="EC" id="3.2.1.-" evidence="9"/>
<dbReference type="InterPro" id="IPR027291">
    <property type="entry name" value="Glyco_hydro_38_N_sf"/>
</dbReference>
<keyword evidence="5 9" id="KW-0862">Zinc</keyword>
<feature type="region of interest" description="Disordered" evidence="10">
    <location>
        <begin position="608"/>
        <end position="644"/>
    </location>
</feature>
<comment type="subunit">
    <text evidence="2">Homodimer; disulfide-linked.</text>
</comment>
<dbReference type="KEGG" id="foc:113217643"/>
<dbReference type="OrthoDB" id="10261055at2759"/>
<dbReference type="AlphaFoldDB" id="A0A9C6TNF5"/>
<feature type="compositionally biased region" description="Low complexity" evidence="10">
    <location>
        <begin position="608"/>
        <end position="627"/>
    </location>
</feature>
<keyword evidence="11" id="KW-1133">Transmembrane helix</keyword>
<dbReference type="CDD" id="cd10809">
    <property type="entry name" value="GH38N_AMII_GMII_SfManIII_like"/>
    <property type="match status" value="1"/>
</dbReference>
<evidence type="ECO:0000256" key="1">
    <source>
        <dbReference type="ARBA" id="ARBA00009792"/>
    </source>
</evidence>
<dbReference type="GO" id="GO:0006013">
    <property type="term" value="P:mannose metabolic process"/>
    <property type="evidence" value="ECO:0007669"/>
    <property type="project" value="InterPro"/>
</dbReference>
<dbReference type="InterPro" id="IPR011330">
    <property type="entry name" value="Glyco_hydro/deAcase_b/a-brl"/>
</dbReference>
<dbReference type="CTD" id="41913"/>
<evidence type="ECO:0000313" key="14">
    <source>
        <dbReference type="RefSeq" id="XP_052119550.1"/>
    </source>
</evidence>
<feature type="transmembrane region" description="Helical" evidence="11">
    <location>
        <begin position="12"/>
        <end position="29"/>
    </location>
</feature>
<comment type="catalytic activity">
    <reaction evidence="8">
        <text>N(4)-{beta-D-GlcNAc-(1-&gt;2)-alpha-D-Man-(1-&gt;3)-[alpha-D-Man-(1-&gt;3)-[alpha-D-Man-(1-&gt;6)]-alpha-D-Man-(1-&gt;6)]-beta-D-Man-(1-&gt;4)-beta-D-GlcNAc-(1-&gt;4)-beta-D-GlcNAc}-L-asparaginyl-[protein] + 2 H2O = 2 alpha-D-mannopyranose + an N(4)-{beta-D-GlcNAc-(1-&gt;2)-alpha-D-Man-(1-&gt;3)-[alpha-D-Man-(1-&gt;6)]-beta-D-Man-(1-&gt;4)-beta-D-GlcNAc-(1-&gt;4)-beta-D-GlcNAc}-L-asparaginyl-[protein]</text>
        <dbReference type="Rhea" id="RHEA:56052"/>
        <dbReference type="Rhea" id="RHEA-COMP:14368"/>
        <dbReference type="Rhea" id="RHEA-COMP:14369"/>
        <dbReference type="ChEBI" id="CHEBI:15377"/>
        <dbReference type="ChEBI" id="CHEBI:28729"/>
        <dbReference type="ChEBI" id="CHEBI:60615"/>
        <dbReference type="ChEBI" id="CHEBI:60625"/>
        <dbReference type="EC" id="3.2.1.114"/>
    </reaction>
</comment>
<feature type="compositionally biased region" description="Low complexity" evidence="10">
    <location>
        <begin position="60"/>
        <end position="72"/>
    </location>
</feature>
<sequence>MLKLLRRGSTRMLAGSAVLLMALVCLYYANYSTYPPPSSTTPDLEAAAARAAPALPPAAVPAAPAAPAAPAPQDDRPPNASLYTDNYGAWEGNTEMDSIVSPATCPVPEAAETNVDTVEQFQKFDFQPHWMKSREYWDRKFESRYKARKEKWPKLPLKVILVPHSHNDPGWLLTYEGYYHFKTRNILNNMVSKLQALPNMTFIWTEVSFFSQWWESAHPSKRHAVKKLLEEGRLEMTTGGWVMTDEANAHVFAMVDQLIEGHQWVKNNLGVTPRTGWSIDPFGHGATVPYLLKASGVSSGTIIQRIHYAWKQWLAEQQMGDFLWRQAWDTDGRTDLLTHNQPFDIYSIKHSCGPHPQICLNFDFRKIPGEYTEYSLRAVPIDDSNVKQKAELLLQQYGRTGSLFPHNVVLMPIGDDFRYSHEQEWDQQYDGYSRLAEYINKHADEYHAEVVFGTPADYFAAVRERTQHFDTLKGDFFVYADIFSEGRPAYWSGYFTTRPYWKILDRELEASLRSAEILYALTLNRARRSGFNYTVKLLERDYEKLIKSRRNLALFQHHDAITGTSKASVMHDYALKMFDSLQETQRLQRLCVQTLLVRDEVLRRGEAGAVGAPAPAASSSSGGSSSRGPPPPPPRAPPSMEFIQPDTDRESYEKLARRVPVELGLGQPRTVVLFNSLAQHRQDVVKLTVTTPDVRVIDPEGNTVPCQVSPIWNLTASGAGGSGVSIDDQQQQPEPRLHLNRDAFELMFVAELPPLALVSYRLERMATKQAASRAKVYCAACGRNPDDGTAFVSPFDVKGMQAGDIQLENYAMKLLFDGASGFLKAVTHKAGGRSTRCRVQFSAYPSAQFHSGAYLFMPDPSRESERDFLEGYASSRQVVITSGPVASEVTVFYGRVLAHSVRLYHAQGALASGVYIENVVDFESPPKNRETELFMRLVTDVANGDPPEVYTDLNGFQMQRRVKVDRIGIEGNYFPVTTQAYIQDDSRRVSLLLNHAQGAASWQPGWLEVMLDRRTLYDDSRGMGEGVVDNKQTLTKFWLLLEDVAPGSGDKGQHSRPSLFSNHLSNSLIYPTNVYVVDASSAGEDLAPSSTASPLAEPPPPPPPVARLVESSLHKQVLLVSRPFPCDVHLLNLRTLADGSYAQFPSTSALLVLHRQGFACDVGAGVALSRCSVVTDDDENAVRKGDEDANADVNGEGSAEGRDRLALHPRTAFSRLRLESVTQTSLTGLHHVDRLGGLDQARMKPMDLLTLNLTFSL</sequence>
<evidence type="ECO:0000256" key="6">
    <source>
        <dbReference type="ARBA" id="ARBA00023295"/>
    </source>
</evidence>
<reference evidence="14" key="1">
    <citation type="submission" date="2025-08" db="UniProtKB">
        <authorList>
            <consortium name="RefSeq"/>
        </authorList>
    </citation>
    <scope>IDENTIFICATION</scope>
    <source>
        <tissue evidence="14">Whole organism</tissue>
    </source>
</reference>
<dbReference type="Pfam" id="PF07748">
    <property type="entry name" value="Glyco_hydro_38C"/>
    <property type="match status" value="1"/>
</dbReference>
<comment type="function">
    <text evidence="7">Catalyzes the first committed step in the biosynthesis of complex N-glycans. It controls conversion of high mannose to complex N-glycans; the final hydrolytic step in the N-glycan maturation pathway.</text>
</comment>
<evidence type="ECO:0000256" key="3">
    <source>
        <dbReference type="ARBA" id="ARBA00022723"/>
    </source>
</evidence>
<dbReference type="GO" id="GO:0046872">
    <property type="term" value="F:metal ion binding"/>
    <property type="evidence" value="ECO:0007669"/>
    <property type="project" value="UniProtKB-KW"/>
</dbReference>
<dbReference type="Gene3D" id="3.20.110.10">
    <property type="entry name" value="Glycoside hydrolase 38, N terminal domain"/>
    <property type="match status" value="1"/>
</dbReference>
<evidence type="ECO:0000256" key="5">
    <source>
        <dbReference type="ARBA" id="ARBA00022833"/>
    </source>
</evidence>
<evidence type="ECO:0000256" key="4">
    <source>
        <dbReference type="ARBA" id="ARBA00022801"/>
    </source>
</evidence>
<dbReference type="SMART" id="SM00872">
    <property type="entry name" value="Alpha-mann_mid"/>
    <property type="match status" value="1"/>
</dbReference>
<dbReference type="Gene3D" id="2.60.40.1180">
    <property type="entry name" value="Golgi alpha-mannosidase II"/>
    <property type="match status" value="1"/>
</dbReference>
<dbReference type="SUPFAM" id="SSF88688">
    <property type="entry name" value="Families 57/38 glycoside transferase middle domain"/>
    <property type="match status" value="1"/>
</dbReference>
<evidence type="ECO:0000259" key="12">
    <source>
        <dbReference type="SMART" id="SM00872"/>
    </source>
</evidence>
<dbReference type="InterPro" id="IPR037094">
    <property type="entry name" value="Glyco_hydro_38_cen_sf"/>
</dbReference>
<dbReference type="InterPro" id="IPR013780">
    <property type="entry name" value="Glyco_hydro_b"/>
</dbReference>
<keyword evidence="3 9" id="KW-0479">Metal-binding</keyword>
<evidence type="ECO:0000256" key="2">
    <source>
        <dbReference type="ARBA" id="ARBA00011748"/>
    </source>
</evidence>
<feature type="compositionally biased region" description="Pro residues" evidence="10">
    <location>
        <begin position="628"/>
        <end position="637"/>
    </location>
</feature>
<evidence type="ECO:0000313" key="13">
    <source>
        <dbReference type="Proteomes" id="UP000504606"/>
    </source>
</evidence>
<dbReference type="PANTHER" id="PTHR11607">
    <property type="entry name" value="ALPHA-MANNOSIDASE"/>
    <property type="match status" value="1"/>
</dbReference>
<feature type="domain" description="Glycoside hydrolase family 38 central" evidence="12">
    <location>
        <begin position="489"/>
        <end position="577"/>
    </location>
</feature>
<dbReference type="RefSeq" id="XP_052119550.1">
    <property type="nucleotide sequence ID" value="XM_052263590.1"/>
</dbReference>
<dbReference type="SUPFAM" id="SSF88713">
    <property type="entry name" value="Glycoside hydrolase/deacetylase"/>
    <property type="match status" value="1"/>
</dbReference>
<accession>A0A9C6TNF5</accession>
<protein>
    <recommendedName>
        <fullName evidence="9">Alpha-mannosidase</fullName>
        <ecNumber evidence="9">3.2.1.-</ecNumber>
    </recommendedName>
</protein>
<evidence type="ECO:0000256" key="9">
    <source>
        <dbReference type="RuleBase" id="RU361199"/>
    </source>
</evidence>
<dbReference type="PANTHER" id="PTHR11607:SF70">
    <property type="entry name" value="ALPHA-MANNOSIDASE"/>
    <property type="match status" value="1"/>
</dbReference>
<dbReference type="InterPro" id="IPR015341">
    <property type="entry name" value="Glyco_hydro_38_cen"/>
</dbReference>
<keyword evidence="6 9" id="KW-0326">Glycosidase</keyword>
<dbReference type="GO" id="GO:0000139">
    <property type="term" value="C:Golgi membrane"/>
    <property type="evidence" value="ECO:0007669"/>
    <property type="project" value="TreeGrafter"/>
</dbReference>
<dbReference type="InterPro" id="IPR050843">
    <property type="entry name" value="Glycosyl_Hydrlase_38"/>
</dbReference>
<evidence type="ECO:0000256" key="8">
    <source>
        <dbReference type="ARBA" id="ARBA00093232"/>
    </source>
</evidence>
<evidence type="ECO:0000256" key="11">
    <source>
        <dbReference type="SAM" id="Phobius"/>
    </source>
</evidence>
<comment type="similarity">
    <text evidence="1 9">Belongs to the glycosyl hydrolase 38 family.</text>
</comment>
<keyword evidence="13" id="KW-1185">Reference proteome</keyword>
<dbReference type="SUPFAM" id="SSF74650">
    <property type="entry name" value="Galactose mutarotase-like"/>
    <property type="match status" value="1"/>
</dbReference>
<name>A0A9C6TNF5_FRAOC</name>
<dbReference type="InterPro" id="IPR028995">
    <property type="entry name" value="Glyco_hydro_57/38_cen_sf"/>
</dbReference>
<dbReference type="GeneID" id="113217643"/>
<dbReference type="GO" id="GO:0030246">
    <property type="term" value="F:carbohydrate binding"/>
    <property type="evidence" value="ECO:0007669"/>
    <property type="project" value="InterPro"/>
</dbReference>
<dbReference type="Pfam" id="PF09261">
    <property type="entry name" value="Alpha-mann_mid"/>
    <property type="match status" value="1"/>
</dbReference>
<keyword evidence="4 9" id="KW-0378">Hydrolase</keyword>
<dbReference type="Pfam" id="PF01074">
    <property type="entry name" value="Glyco_hydro_38N"/>
    <property type="match status" value="1"/>
</dbReference>
<dbReference type="FunFam" id="1.20.1270.50:FF:000001">
    <property type="entry name" value="Alpha-mannosidase"/>
    <property type="match status" value="1"/>
</dbReference>
<evidence type="ECO:0000256" key="10">
    <source>
        <dbReference type="SAM" id="MobiDB-lite"/>
    </source>
</evidence>
<dbReference type="GO" id="GO:0006491">
    <property type="term" value="P:N-glycan processing"/>
    <property type="evidence" value="ECO:0007669"/>
    <property type="project" value="TreeGrafter"/>
</dbReference>
<comment type="cofactor">
    <cofactor evidence="9">
        <name>Zn(2+)</name>
        <dbReference type="ChEBI" id="CHEBI:29105"/>
    </cofactor>
    <text evidence="9">Binds 1 zinc ion per subunit.</text>
</comment>
<dbReference type="Gene3D" id="2.70.98.30">
    <property type="entry name" value="Golgi alpha-mannosidase II, domain 4"/>
    <property type="match status" value="1"/>
</dbReference>
<dbReference type="InterPro" id="IPR000602">
    <property type="entry name" value="Glyco_hydro_38_N"/>
</dbReference>
<proteinExistence type="inferred from homology"/>
<dbReference type="GO" id="GO:0004572">
    <property type="term" value="F:mannosyl-oligosaccharide 1,3-1,6-alpha-mannosidase activity"/>
    <property type="evidence" value="ECO:0007669"/>
    <property type="project" value="UniProtKB-EC"/>
</dbReference>
<dbReference type="FunFam" id="3.20.110.10:FF:000007">
    <property type="entry name" value="Alpha-mannosidase"/>
    <property type="match status" value="1"/>
</dbReference>
<dbReference type="InterPro" id="IPR011682">
    <property type="entry name" value="Glyco_hydro_38_C"/>
</dbReference>
<dbReference type="Gene3D" id="1.20.1270.50">
    <property type="entry name" value="Glycoside hydrolase family 38, central domain"/>
    <property type="match status" value="1"/>
</dbReference>
<keyword evidence="11" id="KW-0472">Membrane</keyword>
<organism evidence="13 14">
    <name type="scientific">Frankliniella occidentalis</name>
    <name type="common">Western flower thrips</name>
    <name type="synonym">Euthrips occidentalis</name>
    <dbReference type="NCBI Taxonomy" id="133901"/>
    <lineage>
        <taxon>Eukaryota</taxon>
        <taxon>Metazoa</taxon>
        <taxon>Ecdysozoa</taxon>
        <taxon>Arthropoda</taxon>
        <taxon>Hexapoda</taxon>
        <taxon>Insecta</taxon>
        <taxon>Pterygota</taxon>
        <taxon>Neoptera</taxon>
        <taxon>Paraneoptera</taxon>
        <taxon>Thysanoptera</taxon>
        <taxon>Terebrantia</taxon>
        <taxon>Thripoidea</taxon>
        <taxon>Thripidae</taxon>
        <taxon>Frankliniella</taxon>
    </lineage>
</organism>
<keyword evidence="11" id="KW-0812">Transmembrane</keyword>
<dbReference type="InterPro" id="IPR011013">
    <property type="entry name" value="Gal_mutarotase_sf_dom"/>
</dbReference>
<evidence type="ECO:0000256" key="7">
    <source>
        <dbReference type="ARBA" id="ARBA00059516"/>
    </source>
</evidence>
<feature type="region of interest" description="Disordered" evidence="10">
    <location>
        <begin position="59"/>
        <end position="84"/>
    </location>
</feature>
<dbReference type="Proteomes" id="UP000504606">
    <property type="component" value="Unplaced"/>
</dbReference>
<gene>
    <name evidence="14" type="primary">LOC113217643</name>
</gene>